<keyword evidence="3" id="KW-1185">Reference proteome</keyword>
<name>A0A1J7JKV2_9PEZI</name>
<dbReference type="EMBL" id="KV875096">
    <property type="protein sequence ID" value="OIW30472.1"/>
    <property type="molecule type" value="Genomic_DNA"/>
</dbReference>
<organism evidence="2 3">
    <name type="scientific">Coniochaeta ligniaria NRRL 30616</name>
    <dbReference type="NCBI Taxonomy" id="1408157"/>
    <lineage>
        <taxon>Eukaryota</taxon>
        <taxon>Fungi</taxon>
        <taxon>Dikarya</taxon>
        <taxon>Ascomycota</taxon>
        <taxon>Pezizomycotina</taxon>
        <taxon>Sordariomycetes</taxon>
        <taxon>Sordariomycetidae</taxon>
        <taxon>Coniochaetales</taxon>
        <taxon>Coniochaetaceae</taxon>
        <taxon>Coniochaeta</taxon>
    </lineage>
</organism>
<dbReference type="Proteomes" id="UP000182658">
    <property type="component" value="Unassembled WGS sequence"/>
</dbReference>
<sequence length="53" mass="5454">MSSSEPDRPAPPRPPTPEPSPNGGDGESEITNSWPCRIAACGSVSLTTFGIQA</sequence>
<dbReference type="InParanoid" id="A0A1J7JKV2"/>
<feature type="compositionally biased region" description="Basic and acidic residues" evidence="1">
    <location>
        <begin position="1"/>
        <end position="10"/>
    </location>
</feature>
<protein>
    <submittedName>
        <fullName evidence="2">Uncharacterized protein</fullName>
    </submittedName>
</protein>
<accession>A0A1J7JKV2</accession>
<gene>
    <name evidence="2" type="ORF">CONLIGDRAFT_630457</name>
</gene>
<evidence type="ECO:0000256" key="1">
    <source>
        <dbReference type="SAM" id="MobiDB-lite"/>
    </source>
</evidence>
<reference evidence="2 3" key="1">
    <citation type="submission" date="2016-10" db="EMBL/GenBank/DDBJ databases">
        <title>Draft genome sequence of Coniochaeta ligniaria NRRL30616, a lignocellulolytic fungus for bioabatement of inhibitors in plant biomass hydrolysates.</title>
        <authorList>
            <consortium name="DOE Joint Genome Institute"/>
            <person name="Jimenez D.J."/>
            <person name="Hector R.E."/>
            <person name="Riley R."/>
            <person name="Sun H."/>
            <person name="Grigoriev I.V."/>
            <person name="Van Elsas J.D."/>
            <person name="Nichols N.N."/>
        </authorList>
    </citation>
    <scope>NUCLEOTIDE SEQUENCE [LARGE SCALE GENOMIC DNA]</scope>
    <source>
        <strain evidence="2 3">NRRL 30616</strain>
    </source>
</reference>
<evidence type="ECO:0000313" key="2">
    <source>
        <dbReference type="EMBL" id="OIW30472.1"/>
    </source>
</evidence>
<evidence type="ECO:0000313" key="3">
    <source>
        <dbReference type="Proteomes" id="UP000182658"/>
    </source>
</evidence>
<feature type="compositionally biased region" description="Pro residues" evidence="1">
    <location>
        <begin position="11"/>
        <end position="20"/>
    </location>
</feature>
<proteinExistence type="predicted"/>
<feature type="region of interest" description="Disordered" evidence="1">
    <location>
        <begin position="1"/>
        <end position="31"/>
    </location>
</feature>
<dbReference type="AlphaFoldDB" id="A0A1J7JKV2"/>